<dbReference type="CDD" id="cd01392">
    <property type="entry name" value="HTH_LacI"/>
    <property type="match status" value="1"/>
</dbReference>
<dbReference type="SUPFAM" id="SSF47413">
    <property type="entry name" value="lambda repressor-like DNA-binding domains"/>
    <property type="match status" value="1"/>
</dbReference>
<dbReference type="GO" id="GO:0003677">
    <property type="term" value="F:DNA binding"/>
    <property type="evidence" value="ECO:0007669"/>
    <property type="project" value="UniProtKB-KW"/>
</dbReference>
<dbReference type="InterPro" id="IPR028082">
    <property type="entry name" value="Peripla_BP_I"/>
</dbReference>
<organism evidence="5 6">
    <name type="scientific">Kineococcus endophyticus</name>
    <dbReference type="NCBI Taxonomy" id="1181883"/>
    <lineage>
        <taxon>Bacteria</taxon>
        <taxon>Bacillati</taxon>
        <taxon>Actinomycetota</taxon>
        <taxon>Actinomycetes</taxon>
        <taxon>Kineosporiales</taxon>
        <taxon>Kineosporiaceae</taxon>
        <taxon>Kineococcus</taxon>
    </lineage>
</organism>
<dbReference type="EMBL" id="JBFNQN010000011">
    <property type="protein sequence ID" value="MEW9266415.1"/>
    <property type="molecule type" value="Genomic_DNA"/>
</dbReference>
<keyword evidence="6" id="KW-1185">Reference proteome</keyword>
<accession>A0ABV3P9Y0</accession>
<keyword evidence="1" id="KW-0805">Transcription regulation</keyword>
<evidence type="ECO:0000313" key="6">
    <source>
        <dbReference type="Proteomes" id="UP001555826"/>
    </source>
</evidence>
<dbReference type="CDD" id="cd06267">
    <property type="entry name" value="PBP1_LacI_sugar_binding-like"/>
    <property type="match status" value="1"/>
</dbReference>
<proteinExistence type="predicted"/>
<comment type="caution">
    <text evidence="5">The sequence shown here is derived from an EMBL/GenBank/DDBJ whole genome shotgun (WGS) entry which is preliminary data.</text>
</comment>
<protein>
    <submittedName>
        <fullName evidence="5">LacI family DNA-binding transcriptional regulator</fullName>
    </submittedName>
</protein>
<evidence type="ECO:0000256" key="3">
    <source>
        <dbReference type="ARBA" id="ARBA00023163"/>
    </source>
</evidence>
<dbReference type="InterPro" id="IPR046335">
    <property type="entry name" value="LacI/GalR-like_sensor"/>
</dbReference>
<dbReference type="Proteomes" id="UP001555826">
    <property type="component" value="Unassembled WGS sequence"/>
</dbReference>
<evidence type="ECO:0000313" key="5">
    <source>
        <dbReference type="EMBL" id="MEW9266415.1"/>
    </source>
</evidence>
<feature type="domain" description="HTH lacI-type" evidence="4">
    <location>
        <begin position="7"/>
        <end position="60"/>
    </location>
</feature>
<gene>
    <name evidence="5" type="ORF">AB1207_16815</name>
</gene>
<keyword evidence="3" id="KW-0804">Transcription</keyword>
<keyword evidence="2 5" id="KW-0238">DNA-binding</keyword>
<dbReference type="SMART" id="SM00354">
    <property type="entry name" value="HTH_LACI"/>
    <property type="match status" value="1"/>
</dbReference>
<sequence length="332" mass="34649">MPRDARRTLQDVADAAGLSLAATSYALRGTRGSAATIERVQALADELGYRVDPIARALASGRTGTIGISGSLRDLWQQDLSVQLTRALRTVDRDASIADADADPASERRVLERFAAQRVDGVLASPVDPSGEHWRLLDASTAVVSIGDALTARPGSGAVLFDNRFGVAAVLEHLHDLGHRRVALLTPSLPTTPGRPSELLAVDLAAPLGVDLVVVPAPANPEGATAAAAGVLDAADRPTAVFCLSDSLAFGVYRAAADLGLRVPDDVSVVGFDDHQLAALVAPALTTVSWDEDAIVAAAVEQLLALQEHGEAPDPVTFRPHLVVRGSTRSTR</sequence>
<dbReference type="PANTHER" id="PTHR30146">
    <property type="entry name" value="LACI-RELATED TRANSCRIPTIONAL REPRESSOR"/>
    <property type="match status" value="1"/>
</dbReference>
<dbReference type="InterPro" id="IPR010982">
    <property type="entry name" value="Lambda_DNA-bd_dom_sf"/>
</dbReference>
<evidence type="ECO:0000256" key="1">
    <source>
        <dbReference type="ARBA" id="ARBA00023015"/>
    </source>
</evidence>
<name>A0ABV3P9Y0_9ACTN</name>
<dbReference type="Pfam" id="PF00356">
    <property type="entry name" value="LacI"/>
    <property type="match status" value="1"/>
</dbReference>
<reference evidence="5 6" key="1">
    <citation type="submission" date="2024-07" db="EMBL/GenBank/DDBJ databases">
        <authorList>
            <person name="Thanompreechachai J."/>
            <person name="Duangmal K."/>
        </authorList>
    </citation>
    <scope>NUCLEOTIDE SEQUENCE [LARGE SCALE GENOMIC DNA]</scope>
    <source>
        <strain evidence="5 6">KCTC 19886</strain>
    </source>
</reference>
<dbReference type="SUPFAM" id="SSF53822">
    <property type="entry name" value="Periplasmic binding protein-like I"/>
    <property type="match status" value="1"/>
</dbReference>
<dbReference type="InterPro" id="IPR000843">
    <property type="entry name" value="HTH_LacI"/>
</dbReference>
<dbReference type="Pfam" id="PF13377">
    <property type="entry name" value="Peripla_BP_3"/>
    <property type="match status" value="1"/>
</dbReference>
<dbReference type="Gene3D" id="1.10.260.40">
    <property type="entry name" value="lambda repressor-like DNA-binding domains"/>
    <property type="match status" value="1"/>
</dbReference>
<evidence type="ECO:0000256" key="2">
    <source>
        <dbReference type="ARBA" id="ARBA00023125"/>
    </source>
</evidence>
<dbReference type="PROSITE" id="PS50932">
    <property type="entry name" value="HTH_LACI_2"/>
    <property type="match status" value="1"/>
</dbReference>
<dbReference type="PANTHER" id="PTHR30146:SF138">
    <property type="entry name" value="TRANSCRIPTIONAL REGULATORY PROTEIN"/>
    <property type="match status" value="1"/>
</dbReference>
<evidence type="ECO:0000259" key="4">
    <source>
        <dbReference type="PROSITE" id="PS50932"/>
    </source>
</evidence>
<dbReference type="RefSeq" id="WP_367639535.1">
    <property type="nucleotide sequence ID" value="NZ_JBFNQN010000011.1"/>
</dbReference>
<dbReference type="Gene3D" id="3.40.50.2300">
    <property type="match status" value="2"/>
</dbReference>